<dbReference type="PANTHER" id="PTHR11360">
    <property type="entry name" value="MONOCARBOXYLATE TRANSPORTER"/>
    <property type="match status" value="1"/>
</dbReference>
<protein>
    <submittedName>
        <fullName evidence="6">MFS transporter</fullName>
    </submittedName>
</protein>
<dbReference type="Gene3D" id="1.20.1250.20">
    <property type="entry name" value="MFS general substrate transporter like domains"/>
    <property type="match status" value="2"/>
</dbReference>
<dbReference type="PANTHER" id="PTHR11360:SF308">
    <property type="entry name" value="BLL3089 PROTEIN"/>
    <property type="match status" value="1"/>
</dbReference>
<evidence type="ECO:0000256" key="3">
    <source>
        <dbReference type="ARBA" id="ARBA00023136"/>
    </source>
</evidence>
<proteinExistence type="predicted"/>
<evidence type="ECO:0000256" key="2">
    <source>
        <dbReference type="ARBA" id="ARBA00022989"/>
    </source>
</evidence>
<dbReference type="InterPro" id="IPR050327">
    <property type="entry name" value="Proton-linked_MCT"/>
</dbReference>
<dbReference type="SUPFAM" id="SSF103473">
    <property type="entry name" value="MFS general substrate transporter"/>
    <property type="match status" value="1"/>
</dbReference>
<reference evidence="6" key="1">
    <citation type="submission" date="2020-03" db="EMBL/GenBank/DDBJ databases">
        <title>Psychroflexus Maritimus sp. nov., isolate from marine sediment.</title>
        <authorList>
            <person name="Zhong Y.-L."/>
        </authorList>
    </citation>
    <scope>NUCLEOTIDE SEQUENCE</scope>
    <source>
        <strain evidence="6">C1</strain>
    </source>
</reference>
<dbReference type="Pfam" id="PF07690">
    <property type="entry name" value="MFS_1"/>
    <property type="match status" value="1"/>
</dbReference>
<feature type="transmembrane region" description="Helical" evidence="4">
    <location>
        <begin position="286"/>
        <end position="303"/>
    </location>
</feature>
<name>A0A967DZ32_9FLAO</name>
<feature type="transmembrane region" description="Helical" evidence="4">
    <location>
        <begin position="254"/>
        <end position="279"/>
    </location>
</feature>
<evidence type="ECO:0000256" key="1">
    <source>
        <dbReference type="ARBA" id="ARBA00022692"/>
    </source>
</evidence>
<feature type="transmembrane region" description="Helical" evidence="4">
    <location>
        <begin position="49"/>
        <end position="70"/>
    </location>
</feature>
<feature type="domain" description="Major facilitator superfamily (MFS) profile" evidence="5">
    <location>
        <begin position="11"/>
        <end position="396"/>
    </location>
</feature>
<evidence type="ECO:0000259" key="5">
    <source>
        <dbReference type="PROSITE" id="PS50850"/>
    </source>
</evidence>
<accession>A0A967DZ32</accession>
<evidence type="ECO:0000313" key="7">
    <source>
        <dbReference type="Proteomes" id="UP000643701"/>
    </source>
</evidence>
<feature type="transmembrane region" description="Helical" evidence="4">
    <location>
        <begin position="348"/>
        <end position="368"/>
    </location>
</feature>
<keyword evidence="7" id="KW-1185">Reference proteome</keyword>
<feature type="transmembrane region" description="Helical" evidence="4">
    <location>
        <begin position="309"/>
        <end position="328"/>
    </location>
</feature>
<organism evidence="6 7">
    <name type="scientific">Psychroflexus maritimus</name>
    <dbReference type="NCBI Taxonomy" id="2714865"/>
    <lineage>
        <taxon>Bacteria</taxon>
        <taxon>Pseudomonadati</taxon>
        <taxon>Bacteroidota</taxon>
        <taxon>Flavobacteriia</taxon>
        <taxon>Flavobacteriales</taxon>
        <taxon>Flavobacteriaceae</taxon>
        <taxon>Psychroflexus</taxon>
    </lineage>
</organism>
<keyword evidence="3 4" id="KW-0472">Membrane</keyword>
<feature type="transmembrane region" description="Helical" evidence="4">
    <location>
        <begin position="221"/>
        <end position="242"/>
    </location>
</feature>
<dbReference type="AlphaFoldDB" id="A0A967DZ32"/>
<sequence length="400" mass="44187">MISYLKKHRFLIGFGFLLTFLSSFGQTFVISLYLPNIQESFDLSDGEFSSVYSGATLLSAFTITWLGRFIDKVRLTRFTKAVMLSLIVFLLLLAFSYHIAVLFIALYGMRLFGQGMLSHTSITSMARFFEKGRGKAISFASLGHSFGEAFLPIILVGAMYWIGWRFTLVASAGFLAFCIPYAIYLLRKNSNFSQLRKYIPKPFSKEEEKSARPITILKTQAFWMIMPSSLAAAAIGTGFLLFKLKLGIANDWSPAFIAGGFTAYAVGNAVSNLVAGFLADRFSGKNLFPIYLIPGIIGISMLLVSSEMWVYIALIGGIGVTNGFGSTLKNVTLAEVYGERIIGSVRSLFTTVMVFSTALGPLLFGFLLDFGYSFEYIGIIAIIIYLICSLNALRIIKLKI</sequence>
<feature type="transmembrane region" description="Helical" evidence="4">
    <location>
        <begin position="374"/>
        <end position="393"/>
    </location>
</feature>
<dbReference type="PROSITE" id="PS50850">
    <property type="entry name" value="MFS"/>
    <property type="match status" value="1"/>
</dbReference>
<evidence type="ECO:0000313" key="6">
    <source>
        <dbReference type="EMBL" id="NGZ89778.1"/>
    </source>
</evidence>
<evidence type="ECO:0000256" key="4">
    <source>
        <dbReference type="SAM" id="Phobius"/>
    </source>
</evidence>
<dbReference type="InterPro" id="IPR011701">
    <property type="entry name" value="MFS"/>
</dbReference>
<dbReference type="RefSeq" id="WP_166400041.1">
    <property type="nucleotide sequence ID" value="NZ_JAANAS010000042.1"/>
</dbReference>
<keyword evidence="2 4" id="KW-1133">Transmembrane helix</keyword>
<dbReference type="InterPro" id="IPR020846">
    <property type="entry name" value="MFS_dom"/>
</dbReference>
<dbReference type="GO" id="GO:0022857">
    <property type="term" value="F:transmembrane transporter activity"/>
    <property type="evidence" value="ECO:0007669"/>
    <property type="project" value="InterPro"/>
</dbReference>
<feature type="transmembrane region" description="Helical" evidence="4">
    <location>
        <begin position="168"/>
        <end position="186"/>
    </location>
</feature>
<keyword evidence="1 4" id="KW-0812">Transmembrane</keyword>
<feature type="transmembrane region" description="Helical" evidence="4">
    <location>
        <begin position="82"/>
        <end position="105"/>
    </location>
</feature>
<dbReference type="InterPro" id="IPR036259">
    <property type="entry name" value="MFS_trans_sf"/>
</dbReference>
<dbReference type="EMBL" id="JAANAS010000042">
    <property type="protein sequence ID" value="NGZ89778.1"/>
    <property type="molecule type" value="Genomic_DNA"/>
</dbReference>
<comment type="caution">
    <text evidence="6">The sequence shown here is derived from an EMBL/GenBank/DDBJ whole genome shotgun (WGS) entry which is preliminary data.</text>
</comment>
<dbReference type="Proteomes" id="UP000643701">
    <property type="component" value="Unassembled WGS sequence"/>
</dbReference>
<gene>
    <name evidence="6" type="ORF">G7034_05875</name>
</gene>